<reference evidence="2 3" key="1">
    <citation type="journal article" date="2019" name="Int. J. Syst. Evol. Microbiol.">
        <title>The Global Catalogue of Microorganisms (GCM) 10K type strain sequencing project: providing services to taxonomists for standard genome sequencing and annotation.</title>
        <authorList>
            <consortium name="The Broad Institute Genomics Platform"/>
            <consortium name="The Broad Institute Genome Sequencing Center for Infectious Disease"/>
            <person name="Wu L."/>
            <person name="Ma J."/>
        </authorList>
    </citation>
    <scope>NUCLEOTIDE SEQUENCE [LARGE SCALE GENOMIC DNA]</scope>
    <source>
        <strain evidence="2 3">JCM 14560</strain>
    </source>
</reference>
<gene>
    <name evidence="2" type="ORF">GCM10009760_25880</name>
</gene>
<dbReference type="EMBL" id="BAAANT010000012">
    <property type="protein sequence ID" value="GAA2141572.1"/>
    <property type="molecule type" value="Genomic_DNA"/>
</dbReference>
<evidence type="ECO:0000256" key="1">
    <source>
        <dbReference type="SAM" id="Phobius"/>
    </source>
</evidence>
<name>A0ABN2ZFU1_9ACTN</name>
<evidence type="ECO:0000313" key="2">
    <source>
        <dbReference type="EMBL" id="GAA2141572.1"/>
    </source>
</evidence>
<keyword evidence="1" id="KW-1133">Transmembrane helix</keyword>
<feature type="transmembrane region" description="Helical" evidence="1">
    <location>
        <begin position="39"/>
        <end position="61"/>
    </location>
</feature>
<evidence type="ECO:0000313" key="3">
    <source>
        <dbReference type="Proteomes" id="UP001422759"/>
    </source>
</evidence>
<organism evidence="2 3">
    <name type="scientific">Kitasatospora kazusensis</name>
    <dbReference type="NCBI Taxonomy" id="407974"/>
    <lineage>
        <taxon>Bacteria</taxon>
        <taxon>Bacillati</taxon>
        <taxon>Actinomycetota</taxon>
        <taxon>Actinomycetes</taxon>
        <taxon>Kitasatosporales</taxon>
        <taxon>Streptomycetaceae</taxon>
        <taxon>Kitasatospora</taxon>
    </lineage>
</organism>
<dbReference type="Proteomes" id="UP001422759">
    <property type="component" value="Unassembled WGS sequence"/>
</dbReference>
<proteinExistence type="predicted"/>
<keyword evidence="3" id="KW-1185">Reference proteome</keyword>
<comment type="caution">
    <text evidence="2">The sequence shown here is derived from an EMBL/GenBank/DDBJ whole genome shotgun (WGS) entry which is preliminary data.</text>
</comment>
<sequence length="97" mass="11244">MNERIALWLTKVFGSMWVTYLFFLYGFAPLLWPGQMVTFLYWSGTVQLWALPLLLVGSNVIGRAAERQATETHDMVAAELVLLREERQQLADLLDRR</sequence>
<evidence type="ECO:0008006" key="4">
    <source>
        <dbReference type="Google" id="ProtNLM"/>
    </source>
</evidence>
<protein>
    <recommendedName>
        <fullName evidence="4">DUF1003 domain-containing protein</fullName>
    </recommendedName>
</protein>
<accession>A0ABN2ZFU1</accession>
<feature type="transmembrane region" description="Helical" evidence="1">
    <location>
        <begin position="12"/>
        <end position="33"/>
    </location>
</feature>
<keyword evidence="1" id="KW-0812">Transmembrane</keyword>
<dbReference type="RefSeq" id="WP_344464201.1">
    <property type="nucleotide sequence ID" value="NZ_BAAANT010000012.1"/>
</dbReference>
<keyword evidence="1" id="KW-0472">Membrane</keyword>